<proteinExistence type="predicted"/>
<dbReference type="EMBL" id="OFSQ01000038">
    <property type="protein sequence ID" value="SOY67677.1"/>
    <property type="molecule type" value="Genomic_DNA"/>
</dbReference>
<evidence type="ECO:0000313" key="1">
    <source>
        <dbReference type="EMBL" id="SOY67677.1"/>
    </source>
</evidence>
<sequence>MVVMVLALNGCADPAIVAAA</sequence>
<dbReference type="Proteomes" id="UP000256780">
    <property type="component" value="Chromosome CBM2587_b"/>
</dbReference>
<protein>
    <submittedName>
        <fullName evidence="1">Uncharacterized protein</fullName>
    </submittedName>
</protein>
<organism evidence="1 2">
    <name type="scientific">Cupriavidus taiwanensis</name>
    <dbReference type="NCBI Taxonomy" id="164546"/>
    <lineage>
        <taxon>Bacteria</taxon>
        <taxon>Pseudomonadati</taxon>
        <taxon>Pseudomonadota</taxon>
        <taxon>Betaproteobacteria</taxon>
        <taxon>Burkholderiales</taxon>
        <taxon>Burkholderiaceae</taxon>
        <taxon>Cupriavidus</taxon>
    </lineage>
</organism>
<gene>
    <name evidence="1" type="ORF">CBM2587_B90127</name>
</gene>
<dbReference type="AlphaFoldDB" id="A0A975XGN7"/>
<accession>A0A975XGN7</accession>
<name>A0A975XGN7_9BURK</name>
<comment type="caution">
    <text evidence="1">The sequence shown here is derived from an EMBL/GenBank/DDBJ whole genome shotgun (WGS) entry which is preliminary data.</text>
</comment>
<reference evidence="1 2" key="1">
    <citation type="submission" date="2018-01" db="EMBL/GenBank/DDBJ databases">
        <authorList>
            <person name="Clerissi C."/>
        </authorList>
    </citation>
    <scope>NUCLEOTIDE SEQUENCE [LARGE SCALE GENOMIC DNA]</scope>
    <source>
        <strain evidence="1">Cupriavidus sp. LMG 19464</strain>
    </source>
</reference>
<evidence type="ECO:0000313" key="2">
    <source>
        <dbReference type="Proteomes" id="UP000256780"/>
    </source>
</evidence>